<evidence type="ECO:0000313" key="2">
    <source>
        <dbReference type="Proteomes" id="UP000551327"/>
    </source>
</evidence>
<gene>
    <name evidence="1" type="ORF">H7F53_11225</name>
</gene>
<dbReference type="GO" id="GO:0003677">
    <property type="term" value="F:DNA binding"/>
    <property type="evidence" value="ECO:0007669"/>
    <property type="project" value="InterPro"/>
</dbReference>
<organism evidence="1 2">
    <name type="scientific">Novosphingobium piscinae</name>
    <dbReference type="NCBI Taxonomy" id="1507448"/>
    <lineage>
        <taxon>Bacteria</taxon>
        <taxon>Pseudomonadati</taxon>
        <taxon>Pseudomonadota</taxon>
        <taxon>Alphaproteobacteria</taxon>
        <taxon>Sphingomonadales</taxon>
        <taxon>Sphingomonadaceae</taxon>
        <taxon>Novosphingobium</taxon>
    </lineage>
</organism>
<protein>
    <recommendedName>
        <fullName evidence="3">XRE family transcriptional regulator</fullName>
    </recommendedName>
</protein>
<name>A0A7X1FZ98_9SPHN</name>
<reference evidence="1 2" key="1">
    <citation type="submission" date="2020-08" db="EMBL/GenBank/DDBJ databases">
        <title>The genome sequence of type strain Novosphingobium piscinae KCTC 42194.</title>
        <authorList>
            <person name="Liu Y."/>
        </authorList>
    </citation>
    <scope>NUCLEOTIDE SEQUENCE [LARGE SCALE GENOMIC DNA]</scope>
    <source>
        <strain evidence="1 2">KCTC 42194</strain>
    </source>
</reference>
<dbReference type="AlphaFoldDB" id="A0A7X1FZ98"/>
<sequence>MNRTPSPPITPEMAAHIRFLVKVRKLYQHQVAALLGLNQGRVSEVMRDRRYPNVPPAQGAFPF</sequence>
<dbReference type="SUPFAM" id="SSF47413">
    <property type="entry name" value="lambda repressor-like DNA-binding domains"/>
    <property type="match status" value="1"/>
</dbReference>
<dbReference type="InterPro" id="IPR010982">
    <property type="entry name" value="Lambda_DNA-bd_dom_sf"/>
</dbReference>
<evidence type="ECO:0000313" key="1">
    <source>
        <dbReference type="EMBL" id="MBC2669715.1"/>
    </source>
</evidence>
<evidence type="ECO:0008006" key="3">
    <source>
        <dbReference type="Google" id="ProtNLM"/>
    </source>
</evidence>
<proteinExistence type="predicted"/>
<dbReference type="Proteomes" id="UP000551327">
    <property type="component" value="Unassembled WGS sequence"/>
</dbReference>
<accession>A0A7X1FZ98</accession>
<dbReference type="EMBL" id="JACLAX010000010">
    <property type="protein sequence ID" value="MBC2669715.1"/>
    <property type="molecule type" value="Genomic_DNA"/>
</dbReference>
<comment type="caution">
    <text evidence="1">The sequence shown here is derived from an EMBL/GenBank/DDBJ whole genome shotgun (WGS) entry which is preliminary data.</text>
</comment>
<keyword evidence="2" id="KW-1185">Reference proteome</keyword>
<dbReference type="RefSeq" id="WP_185679582.1">
    <property type="nucleotide sequence ID" value="NZ_JACLAX010000010.1"/>
</dbReference>
<dbReference type="Gene3D" id="1.10.260.40">
    <property type="entry name" value="lambda repressor-like DNA-binding domains"/>
    <property type="match status" value="1"/>
</dbReference>